<accession>A0A7Z7IP52</accession>
<dbReference type="EMBL" id="OCTY01000002">
    <property type="protein sequence ID" value="SOJ57235.1"/>
    <property type="molecule type" value="Genomic_DNA"/>
</dbReference>
<organism evidence="1 2">
    <name type="scientific">Mycobacterium simulans</name>
    <dbReference type="NCBI Taxonomy" id="627089"/>
    <lineage>
        <taxon>Bacteria</taxon>
        <taxon>Bacillati</taxon>
        <taxon>Actinomycetota</taxon>
        <taxon>Actinomycetes</taxon>
        <taxon>Mycobacteriales</taxon>
        <taxon>Mycobacteriaceae</taxon>
        <taxon>Mycobacterium</taxon>
    </lineage>
</organism>
<reference evidence="1 2" key="1">
    <citation type="submission" date="2017-10" db="EMBL/GenBank/DDBJ databases">
        <authorList>
            <consortium name="Urmite Genomes"/>
        </authorList>
    </citation>
    <scope>NUCLEOTIDE SEQUENCE [LARGE SCALE GENOMIC DNA]</scope>
    <source>
        <strain evidence="1 2">FB-527</strain>
    </source>
</reference>
<gene>
    <name evidence="1" type="ORF">MSIMFB_04712</name>
</gene>
<dbReference type="Proteomes" id="UP000554965">
    <property type="component" value="Unassembled WGS sequence"/>
</dbReference>
<name>A0A7Z7IP52_9MYCO</name>
<sequence length="1089" mass="119416">MDITDQILNAASQVRSHHAVAVLGAGLSASCYPMTAQTPPLVWAALDANPETRARVAQRVEKPDGSGKTLVGSNADPLEIAWSEIADSLPARQAFQRAFADFDLERDPAPAHVALARLIRAGIVEYVISFNWDTALERAYEQLYGVSIPAGMLVKPHGDANQTDTQWVLPHQTGVVPGSVTSRVNEMAAGHPRVFMIVGYSGSDPSVVADLLSPMEGRWPVVRIGPNCTGDEAVQGTADEVLPALVRELTPGEAQTRAWRVVTFHGQRSLRAALVGYRLGPNDVNSCPELPAVGGIVSRIKAARFVAITGVSGSGKSISAFQAAHHLNQEGWSVLELVNPGTADQDSVQEFAAAPGPVIAVVDDAQSIDAAIVREFERAVSDDHAVILCTTSWGSPAEQVQLVAKRAVEAMASFCFTHAEDVAAMIVPIDDSLGWGLGKEPIERRIQVASAADVPWQFMHILSGGERRLNEVFEELRSADLDALLSIVALQQVISTDEGCSADELARGASGVGLNPDRVATGLPELERRRLVFGRDGRLRTPHIRFAIQVLIEVLRTPTVAPAPAILQLSRSALLSPEVQNRGRLWLLDSVRLKALRYSGLLVDDAIQQHMTDQFFKSNPDELGLQATLLWTLDFWWRKLPEPVWDQIGEQLPAWILTATNESAYGLHWLLNGLRGKNSTSHETVCITVGMPALLNRMVETATGHYVGNWESLIAELSQVNWPILQGWASAVQRDVPIAEFRSWVAREVTESRNLRGWADLAQVLWHYSREMVEAIVEQISPRLVEGLERNPVEANSEIFRWYFGFLVLVVDRGAGDDEDAEYADDVACYRELMLRWINDSDWSKVGRALSSTHPEAFHNFSLLTHMLRSVDQAKLDLMCHSVDIDSFDARTEHYWGDSIWRLREAIVTLSASTDMEPARTLLLRHQAELTQLPPWTIRIIPEIAVSKLSAGQVHLGQEGYSFDWTECAKIIESVAAVDISAIRPLVETNRDLITAELALRAHPSGHGLPSFVEAVVRADPDLFDSLLASVNVSTVAVDWVKRLEGQSDEAEAVRTLLSRLALSEHDLRAQAAGRTADPAGAVRDDIPT</sequence>
<dbReference type="SUPFAM" id="SSF52467">
    <property type="entry name" value="DHS-like NAD/FAD-binding domain"/>
    <property type="match status" value="1"/>
</dbReference>
<proteinExistence type="predicted"/>
<evidence type="ECO:0000313" key="2">
    <source>
        <dbReference type="Proteomes" id="UP000554965"/>
    </source>
</evidence>
<dbReference type="InterPro" id="IPR027417">
    <property type="entry name" value="P-loop_NTPase"/>
</dbReference>
<dbReference type="RefSeq" id="WP_186244699.1">
    <property type="nucleotide sequence ID" value="NZ_OCTY01000002.1"/>
</dbReference>
<evidence type="ECO:0008006" key="3">
    <source>
        <dbReference type="Google" id="ProtNLM"/>
    </source>
</evidence>
<evidence type="ECO:0000313" key="1">
    <source>
        <dbReference type="EMBL" id="SOJ57235.1"/>
    </source>
</evidence>
<dbReference type="InterPro" id="IPR029035">
    <property type="entry name" value="DHS-like_NAD/FAD-binding_dom"/>
</dbReference>
<dbReference type="AlphaFoldDB" id="A0A7Z7IP52"/>
<dbReference type="Gene3D" id="3.40.50.1220">
    <property type="entry name" value="TPP-binding domain"/>
    <property type="match status" value="1"/>
</dbReference>
<dbReference type="SUPFAM" id="SSF52540">
    <property type="entry name" value="P-loop containing nucleoside triphosphate hydrolases"/>
    <property type="match status" value="1"/>
</dbReference>
<keyword evidence="2" id="KW-1185">Reference proteome</keyword>
<protein>
    <recommendedName>
        <fullName evidence="3">SIR2-like domain-containing protein</fullName>
    </recommendedName>
</protein>
<comment type="caution">
    <text evidence="1">The sequence shown here is derived from an EMBL/GenBank/DDBJ whole genome shotgun (WGS) entry which is preliminary data.</text>
</comment>